<feature type="domain" description="Glycoside hydrolase family 42 N-terminal" evidence="3">
    <location>
        <begin position="68"/>
        <end position="174"/>
    </location>
</feature>
<gene>
    <name evidence="4" type="ORF">A2750_04255</name>
</gene>
<evidence type="ECO:0000259" key="3">
    <source>
        <dbReference type="Pfam" id="PF02449"/>
    </source>
</evidence>
<name>A0A1F8EY15_9BACT</name>
<dbReference type="EMBL" id="MGJL01000048">
    <property type="protein sequence ID" value="OGN05767.1"/>
    <property type="molecule type" value="Genomic_DNA"/>
</dbReference>
<dbReference type="Proteomes" id="UP000178023">
    <property type="component" value="Unassembled WGS sequence"/>
</dbReference>
<organism evidence="4 5">
    <name type="scientific">Candidatus Yanofskybacteria bacterium RIFCSPHIGHO2_01_FULL_45_42</name>
    <dbReference type="NCBI Taxonomy" id="1802671"/>
    <lineage>
        <taxon>Bacteria</taxon>
        <taxon>Candidatus Yanofskyibacteriota</taxon>
    </lineage>
</organism>
<dbReference type="GO" id="GO:0004565">
    <property type="term" value="F:beta-galactosidase activity"/>
    <property type="evidence" value="ECO:0007669"/>
    <property type="project" value="InterPro"/>
</dbReference>
<keyword evidence="1" id="KW-0378">Hydrolase</keyword>
<dbReference type="GO" id="GO:0005975">
    <property type="term" value="P:carbohydrate metabolic process"/>
    <property type="evidence" value="ECO:0007669"/>
    <property type="project" value="InterPro"/>
</dbReference>
<dbReference type="Gene3D" id="3.20.20.80">
    <property type="entry name" value="Glycosidases"/>
    <property type="match status" value="1"/>
</dbReference>
<sequence>MSKFNFSSGAKKILAVAAAFFVFFFILSFDFSSGGDLRYGVSFSRFHTDELGLDWRETYLAIQNDLGVKNFRFSAHWPATEPEKDKYNFTELDFQMAEAHSSGASVILAVGRRLPGWPECHEPEWLKIESGKLKGESEIKKFKNERVLKYIETVVNRYKSYDNIIYWQVENEPFLTGFSRSACGPLDKSLLDEEIALVRFLDNRPVLITDSGEIGDWLRAYSRGDVFGTSLYLYVWPRSLGFPIRYPITPGFFRLKHNITRLVFGPKPSFIVELSAEPWLLQPIVETPIEVQLDRMSTDKFNEMIDFSAKTGFNGFYLWGAEWWYWLKLQGYPEHWERAKELFQPSSMN</sequence>
<dbReference type="InterPro" id="IPR017853">
    <property type="entry name" value="GH"/>
</dbReference>
<dbReference type="InterPro" id="IPR013529">
    <property type="entry name" value="Glyco_hydro_42_N"/>
</dbReference>
<keyword evidence="2" id="KW-0326">Glycosidase</keyword>
<evidence type="ECO:0000313" key="4">
    <source>
        <dbReference type="EMBL" id="OGN05767.1"/>
    </source>
</evidence>
<dbReference type="Pfam" id="PF02449">
    <property type="entry name" value="Glyco_hydro_42"/>
    <property type="match status" value="1"/>
</dbReference>
<reference evidence="4 5" key="1">
    <citation type="journal article" date="2016" name="Nat. Commun.">
        <title>Thousands of microbial genomes shed light on interconnected biogeochemical processes in an aquifer system.</title>
        <authorList>
            <person name="Anantharaman K."/>
            <person name="Brown C.T."/>
            <person name="Hug L.A."/>
            <person name="Sharon I."/>
            <person name="Castelle C.J."/>
            <person name="Probst A.J."/>
            <person name="Thomas B.C."/>
            <person name="Singh A."/>
            <person name="Wilkins M.J."/>
            <person name="Karaoz U."/>
            <person name="Brodie E.L."/>
            <person name="Williams K.H."/>
            <person name="Hubbard S.S."/>
            <person name="Banfield J.F."/>
        </authorList>
    </citation>
    <scope>NUCLEOTIDE SEQUENCE [LARGE SCALE GENOMIC DNA]</scope>
</reference>
<accession>A0A1F8EY15</accession>
<dbReference type="AlphaFoldDB" id="A0A1F8EY15"/>
<dbReference type="GO" id="GO:0009341">
    <property type="term" value="C:beta-galactosidase complex"/>
    <property type="evidence" value="ECO:0007669"/>
    <property type="project" value="InterPro"/>
</dbReference>
<evidence type="ECO:0000256" key="2">
    <source>
        <dbReference type="ARBA" id="ARBA00023295"/>
    </source>
</evidence>
<evidence type="ECO:0000313" key="5">
    <source>
        <dbReference type="Proteomes" id="UP000178023"/>
    </source>
</evidence>
<evidence type="ECO:0000256" key="1">
    <source>
        <dbReference type="ARBA" id="ARBA00022801"/>
    </source>
</evidence>
<protein>
    <recommendedName>
        <fullName evidence="3">Glycoside hydrolase family 42 N-terminal domain-containing protein</fullName>
    </recommendedName>
</protein>
<dbReference type="SUPFAM" id="SSF51445">
    <property type="entry name" value="(Trans)glycosidases"/>
    <property type="match status" value="1"/>
</dbReference>
<comment type="caution">
    <text evidence="4">The sequence shown here is derived from an EMBL/GenBank/DDBJ whole genome shotgun (WGS) entry which is preliminary data.</text>
</comment>
<proteinExistence type="predicted"/>